<sequence>MFETAKDLTIEAAVSASARLADTPSSARPAEISKLLNSRIEKDVSNGMKCVISMMSRDDNALPYFADVVKNITSNNAKVRNMVMIYTTRYAEIEPDTALLAINSIQKALSDKNPNTRSMSIKSLSAIRISSIAPILQLCVKRTVTDNSPLVRSSTAIAIGKVYEIDKQGSKQLFEYLAKLLADTEPMVVGTAIKSFVKIMGQTELSQWKWSMIHGHYRRFCKLLPEFDEWSRSIAIDLLTDYARLFLPRPKLYVGEESIDIPETMNGFPEEYDVTMDSDLELLINSMSSLVKSNAPFVLFSIVRSLVSLAPSKTLKQFNIPTILCAMATDSENTPINLFALQAISTICEFDKTLFQSQYRSLFIFPSDSVDVAKTKLDILSSLVDESNVKYIIEELKYNAIESWDLSVASESIKAIGRCSQVSTEWNRKILKWCLNNIKNAKGEALNEFLTVIRYLIQVQQQMKTNEATKNKEISKIVYNLSLILKDSTLKLPSDAIASIIWIIGEFTKECDNEIAPDVLRVLLKTFAEESENVRYQTLILASKLYSISLDEYKNSQGDSPEQIDEFKSSNIISQMFSYAITLAKADPSFDTRDRARMIDVLLNGSNNSTELASLFLQVPKSAPIMSSLTANNVQGKVLGKFFKVPDWQDTTTLPPASIRKELAVQENKLTASIGSKVTASTITKKIGELPNTKHSVSSLHYNPVKKNDYKLESLDDFFGDESEEDSDSEDVDSDSEEEEDDEEDDEEEEEEEEEEYEDDEVEEEENDEDEDDSDSSGIPQQQYEEVSSDEEESNLLEK</sequence>
<evidence type="ECO:0000313" key="1">
    <source>
        <dbReference type="EMBL" id="CAH6720410.1"/>
    </source>
</evidence>
<organism evidence="1 2">
    <name type="scientific">[Candida] jaroonii</name>
    <dbReference type="NCBI Taxonomy" id="467808"/>
    <lineage>
        <taxon>Eukaryota</taxon>
        <taxon>Fungi</taxon>
        <taxon>Dikarya</taxon>
        <taxon>Ascomycota</taxon>
        <taxon>Saccharomycotina</taxon>
        <taxon>Pichiomycetes</taxon>
        <taxon>Debaryomycetaceae</taxon>
        <taxon>Yamadazyma</taxon>
    </lineage>
</organism>
<protein>
    <submittedName>
        <fullName evidence="1">AP-3 complex subunit beta</fullName>
    </submittedName>
</protein>
<proteinExistence type="predicted"/>
<comment type="caution">
    <text evidence="1">The sequence shown here is derived from an EMBL/GenBank/DDBJ whole genome shotgun (WGS) entry which is preliminary data.</text>
</comment>
<dbReference type="EMBL" id="CALSDN010000003">
    <property type="protein sequence ID" value="CAH6720410.1"/>
    <property type="molecule type" value="Genomic_DNA"/>
</dbReference>
<accession>A0ACA9Y6N8</accession>
<name>A0ACA9Y6N8_9ASCO</name>
<keyword evidence="2" id="KW-1185">Reference proteome</keyword>
<dbReference type="Proteomes" id="UP001152531">
    <property type="component" value="Unassembled WGS sequence"/>
</dbReference>
<gene>
    <name evidence="1" type="ORF">CLIB1444_03S11276</name>
</gene>
<evidence type="ECO:0000313" key="2">
    <source>
        <dbReference type="Proteomes" id="UP001152531"/>
    </source>
</evidence>
<reference evidence="1" key="1">
    <citation type="submission" date="2022-06" db="EMBL/GenBank/DDBJ databases">
        <authorList>
            <person name="Legras J.-L."/>
            <person name="Devillers H."/>
            <person name="Grondin C."/>
        </authorList>
    </citation>
    <scope>NUCLEOTIDE SEQUENCE</scope>
    <source>
        <strain evidence="1">CLIB 1444</strain>
    </source>
</reference>